<name>A0ACC1B9X9_9ROSI</name>
<accession>A0ACC1B9X9</accession>
<comment type="caution">
    <text evidence="1">The sequence shown here is derived from an EMBL/GenBank/DDBJ whole genome shotgun (WGS) entry which is preliminary data.</text>
</comment>
<proteinExistence type="predicted"/>
<organism evidence="1 2">
    <name type="scientific">Pistacia atlantica</name>
    <dbReference type="NCBI Taxonomy" id="434234"/>
    <lineage>
        <taxon>Eukaryota</taxon>
        <taxon>Viridiplantae</taxon>
        <taxon>Streptophyta</taxon>
        <taxon>Embryophyta</taxon>
        <taxon>Tracheophyta</taxon>
        <taxon>Spermatophyta</taxon>
        <taxon>Magnoliopsida</taxon>
        <taxon>eudicotyledons</taxon>
        <taxon>Gunneridae</taxon>
        <taxon>Pentapetalae</taxon>
        <taxon>rosids</taxon>
        <taxon>malvids</taxon>
        <taxon>Sapindales</taxon>
        <taxon>Anacardiaceae</taxon>
        <taxon>Pistacia</taxon>
    </lineage>
</organism>
<reference evidence="2" key="1">
    <citation type="journal article" date="2023" name="G3 (Bethesda)">
        <title>Genome assembly and association tests identify interacting loci associated with vigor, precocity, and sex in interspecific pistachio rootstocks.</title>
        <authorList>
            <person name="Palmer W."/>
            <person name="Jacygrad E."/>
            <person name="Sagayaradj S."/>
            <person name="Cavanaugh K."/>
            <person name="Han R."/>
            <person name="Bertier L."/>
            <person name="Beede B."/>
            <person name="Kafkas S."/>
            <person name="Golino D."/>
            <person name="Preece J."/>
            <person name="Michelmore R."/>
        </authorList>
    </citation>
    <scope>NUCLEOTIDE SEQUENCE [LARGE SCALE GENOMIC DNA]</scope>
</reference>
<keyword evidence="2" id="KW-1185">Reference proteome</keyword>
<gene>
    <name evidence="1" type="ORF">Patl1_17064</name>
</gene>
<protein>
    <submittedName>
        <fullName evidence="1">Uncharacterized protein</fullName>
    </submittedName>
</protein>
<sequence length="47" mass="5589">MREEDEEDDEEGRDDGSDSKEDEVKIFVEKVQEPVLPRTRNRPKREA</sequence>
<evidence type="ECO:0000313" key="2">
    <source>
        <dbReference type="Proteomes" id="UP001164250"/>
    </source>
</evidence>
<evidence type="ECO:0000313" key="1">
    <source>
        <dbReference type="EMBL" id="KAJ0095689.1"/>
    </source>
</evidence>
<dbReference type="Proteomes" id="UP001164250">
    <property type="component" value="Chromosome 6"/>
</dbReference>
<dbReference type="EMBL" id="CM047902">
    <property type="protein sequence ID" value="KAJ0095689.1"/>
    <property type="molecule type" value="Genomic_DNA"/>
</dbReference>